<dbReference type="EMBL" id="JALJOR010000006">
    <property type="protein sequence ID" value="KAK9815494.1"/>
    <property type="molecule type" value="Genomic_DNA"/>
</dbReference>
<protein>
    <recommendedName>
        <fullName evidence="1">Phytocyanin domain-containing protein</fullName>
    </recommendedName>
</protein>
<evidence type="ECO:0000313" key="3">
    <source>
        <dbReference type="Proteomes" id="UP001489004"/>
    </source>
</evidence>
<dbReference type="InterPro" id="IPR003245">
    <property type="entry name" value="Phytocyanin_dom"/>
</dbReference>
<name>A0AAW1Q574_9CHLO</name>
<gene>
    <name evidence="2" type="ORF">WJX72_004597</name>
</gene>
<dbReference type="GO" id="GO:0009055">
    <property type="term" value="F:electron transfer activity"/>
    <property type="evidence" value="ECO:0007669"/>
    <property type="project" value="InterPro"/>
</dbReference>
<dbReference type="PANTHER" id="PTHR33390:SF1">
    <property type="entry name" value="STRESS UP-REGULATED NOD 19 PROTEIN"/>
    <property type="match status" value="1"/>
</dbReference>
<comment type="caution">
    <text evidence="2">The sequence shown here is derived from an EMBL/GenBank/DDBJ whole genome shotgun (WGS) entry which is preliminary data.</text>
</comment>
<sequence>MLLAVAHARDIIVGGAPGWDLGIAYEPISATVGDVLVFKYASGQHNVFEIPASSCDTTSKGNQVAGFTQAPARVPLTAAGVKFYACSVPGHCSAGMLVTVNTSPAAAAPAPAPAAATGLSNSSSSYQLADDGFCQDPVLSERYPGAEVVVCYAPPIPMRAGQVVNDFVALPNPYPIDRQVAIVVQSLQLVNEDHQPVPLSEVYVHHVFGNFRFLPGEGAELRGSLTTPPLSAPNVLLVNGSAYVDPAYRISNIHLIQTDGVLADDLRPCIECWCQDANATGPGYLGGTACCSDSNCPVSTVPATNDSTYYVQFNTTYRPVAANMTPASTYMMDITGGNIEYDVHRNHVIGTPSIMRTSGPFDGRCPQTSPFQLLRCTGHLHIGGKCLRLFDDATGEVICSSCAHYGSSDSVDAIGNEHGYLVKMDSVDLVPPYTLQPGQNVTMEAEYAANTDHFGVMSLFFNILADWDESCPGAATQILPGQSAFGPAVLQDSVGNLNPFNAFEGKGVSLS</sequence>
<organism evidence="2 3">
    <name type="scientific">[Myrmecia] bisecta</name>
    <dbReference type="NCBI Taxonomy" id="41462"/>
    <lineage>
        <taxon>Eukaryota</taxon>
        <taxon>Viridiplantae</taxon>
        <taxon>Chlorophyta</taxon>
        <taxon>core chlorophytes</taxon>
        <taxon>Trebouxiophyceae</taxon>
        <taxon>Trebouxiales</taxon>
        <taxon>Trebouxiaceae</taxon>
        <taxon>Myrmecia</taxon>
    </lineage>
</organism>
<dbReference type="PROSITE" id="PS51485">
    <property type="entry name" value="PHYTOCYANIN"/>
    <property type="match status" value="1"/>
</dbReference>
<dbReference type="Pfam" id="PF07712">
    <property type="entry name" value="SURNod19"/>
    <property type="match status" value="2"/>
</dbReference>
<proteinExistence type="predicted"/>
<accession>A0AAW1Q574</accession>
<dbReference type="Pfam" id="PF02298">
    <property type="entry name" value="Cu_bind_like"/>
    <property type="match status" value="1"/>
</dbReference>
<dbReference type="SUPFAM" id="SSF49503">
    <property type="entry name" value="Cupredoxins"/>
    <property type="match status" value="1"/>
</dbReference>
<dbReference type="Proteomes" id="UP001489004">
    <property type="component" value="Unassembled WGS sequence"/>
</dbReference>
<keyword evidence="3" id="KW-1185">Reference proteome</keyword>
<dbReference type="Gene3D" id="2.60.40.420">
    <property type="entry name" value="Cupredoxins - blue copper proteins"/>
    <property type="match status" value="1"/>
</dbReference>
<dbReference type="InterPro" id="IPR011692">
    <property type="entry name" value="Stress_up-reg_Nod19"/>
</dbReference>
<dbReference type="PANTHER" id="PTHR33390">
    <property type="entry name" value="STRESS UP-REGULATED NOD 19 PROTEIN"/>
    <property type="match status" value="1"/>
</dbReference>
<dbReference type="InterPro" id="IPR008972">
    <property type="entry name" value="Cupredoxin"/>
</dbReference>
<feature type="domain" description="Phytocyanin" evidence="1">
    <location>
        <begin position="9"/>
        <end position="104"/>
    </location>
</feature>
<evidence type="ECO:0000259" key="1">
    <source>
        <dbReference type="PROSITE" id="PS51485"/>
    </source>
</evidence>
<reference evidence="2 3" key="1">
    <citation type="journal article" date="2024" name="Nat. Commun.">
        <title>Phylogenomics reveals the evolutionary origins of lichenization in chlorophyte algae.</title>
        <authorList>
            <person name="Puginier C."/>
            <person name="Libourel C."/>
            <person name="Otte J."/>
            <person name="Skaloud P."/>
            <person name="Haon M."/>
            <person name="Grisel S."/>
            <person name="Petersen M."/>
            <person name="Berrin J.G."/>
            <person name="Delaux P.M."/>
            <person name="Dal Grande F."/>
            <person name="Keller J."/>
        </authorList>
    </citation>
    <scope>NUCLEOTIDE SEQUENCE [LARGE SCALE GENOMIC DNA]</scope>
    <source>
        <strain evidence="2 3">SAG 2043</strain>
    </source>
</reference>
<evidence type="ECO:0000313" key="2">
    <source>
        <dbReference type="EMBL" id="KAK9815494.1"/>
    </source>
</evidence>
<dbReference type="AlphaFoldDB" id="A0AAW1Q574"/>